<evidence type="ECO:0000313" key="4">
    <source>
        <dbReference type="Proteomes" id="UP001049518"/>
    </source>
</evidence>
<sequence>MKTPKSSPSNWRKSTHSGAVENDCVEIASMDDHIVIRDSKAATAGHLTLTRQDFTTLLAHLTP</sequence>
<reference evidence="3" key="1">
    <citation type="submission" date="2020-07" db="EMBL/GenBank/DDBJ databases">
        <authorList>
            <person name="Tarantini F.S."/>
            <person name="Hong K.W."/>
            <person name="Chan K.G."/>
        </authorList>
    </citation>
    <scope>NUCLEOTIDE SEQUENCE</scope>
    <source>
        <strain evidence="3">32-07</strain>
    </source>
</reference>
<feature type="compositionally biased region" description="Polar residues" evidence="1">
    <location>
        <begin position="1"/>
        <end position="12"/>
    </location>
</feature>
<feature type="domain" description="DUF397" evidence="2">
    <location>
        <begin position="10"/>
        <end position="61"/>
    </location>
</feature>
<name>A0ABX8QPN7_9ACTN</name>
<keyword evidence="4" id="KW-1185">Reference proteome</keyword>
<gene>
    <name evidence="3" type="ORF">AGRA3207_001536</name>
</gene>
<protein>
    <submittedName>
        <fullName evidence="3">DUF397 domain-containing protein</fullName>
    </submittedName>
</protein>
<dbReference type="InterPro" id="IPR007278">
    <property type="entry name" value="DUF397"/>
</dbReference>
<dbReference type="Pfam" id="PF04149">
    <property type="entry name" value="DUF397"/>
    <property type="match status" value="1"/>
</dbReference>
<evidence type="ECO:0000313" key="3">
    <source>
        <dbReference type="EMBL" id="QXJ20766.1"/>
    </source>
</evidence>
<evidence type="ECO:0000256" key="1">
    <source>
        <dbReference type="SAM" id="MobiDB-lite"/>
    </source>
</evidence>
<accession>A0ABX8QPN7</accession>
<evidence type="ECO:0000259" key="2">
    <source>
        <dbReference type="Pfam" id="PF04149"/>
    </source>
</evidence>
<feature type="region of interest" description="Disordered" evidence="1">
    <location>
        <begin position="1"/>
        <end position="20"/>
    </location>
</feature>
<proteinExistence type="predicted"/>
<dbReference type="EMBL" id="CP059572">
    <property type="protein sequence ID" value="QXJ20766.1"/>
    <property type="molecule type" value="Genomic_DNA"/>
</dbReference>
<dbReference type="RefSeq" id="WP_231333868.1">
    <property type="nucleotide sequence ID" value="NZ_CP059572.1"/>
</dbReference>
<organism evidence="3 4">
    <name type="scientific">Actinomadura graeca</name>
    <dbReference type="NCBI Taxonomy" id="2750812"/>
    <lineage>
        <taxon>Bacteria</taxon>
        <taxon>Bacillati</taxon>
        <taxon>Actinomycetota</taxon>
        <taxon>Actinomycetes</taxon>
        <taxon>Streptosporangiales</taxon>
        <taxon>Thermomonosporaceae</taxon>
        <taxon>Actinomadura</taxon>
    </lineage>
</organism>
<dbReference type="Proteomes" id="UP001049518">
    <property type="component" value="Chromosome"/>
</dbReference>